<gene>
    <name evidence="1" type="ORF">SAMN04487940_11957</name>
</gene>
<dbReference type="GeneID" id="80820265"/>
<organism evidence="1 2">
    <name type="scientific">Marinovum algicola</name>
    <dbReference type="NCBI Taxonomy" id="42444"/>
    <lineage>
        <taxon>Bacteria</taxon>
        <taxon>Pseudomonadati</taxon>
        <taxon>Pseudomonadota</taxon>
        <taxon>Alphaproteobacteria</taxon>
        <taxon>Rhodobacterales</taxon>
        <taxon>Roseobacteraceae</taxon>
        <taxon>Marinovum</taxon>
    </lineage>
</organism>
<dbReference type="Pfam" id="PF19648">
    <property type="entry name" value="DUF6151"/>
    <property type="match status" value="1"/>
</dbReference>
<name>A0A975WDQ0_9RHOB</name>
<dbReference type="SUPFAM" id="SSF51316">
    <property type="entry name" value="Mss4-like"/>
    <property type="match status" value="1"/>
</dbReference>
<reference evidence="1 2" key="1">
    <citation type="submission" date="2016-10" db="EMBL/GenBank/DDBJ databases">
        <authorList>
            <person name="Varghese N."/>
            <person name="Submissions S."/>
        </authorList>
    </citation>
    <scope>NUCLEOTIDE SEQUENCE [LARGE SCALE GENOMIC DNA]</scope>
    <source>
        <strain evidence="1 2">FF3</strain>
    </source>
</reference>
<accession>A0A975WDQ0</accession>
<proteinExistence type="predicted"/>
<evidence type="ECO:0000313" key="2">
    <source>
        <dbReference type="Proteomes" id="UP000182932"/>
    </source>
</evidence>
<dbReference type="EMBL" id="FNYY01000019">
    <property type="protein sequence ID" value="SEK02808.1"/>
    <property type="molecule type" value="Genomic_DNA"/>
</dbReference>
<sequence length="191" mass="20654">MNARFACTCGATEWHVSAPRRGTRLICYCADCQSFPRHLGADILNEAGGTDLLQVAPSQVTFTRGIGNLGLLRLSPQGLSRWHTTCCGTPVANTLKSAKLPFVSLSCAAHQGEDKLLGPVRAHANTVWASGPGAPRKDRGLGRMVLAFGQRLLAERLSGRWQQTPFFAPPDWAPVAEPQILSKQARLRARA</sequence>
<dbReference type="Proteomes" id="UP000182932">
    <property type="component" value="Unassembled WGS sequence"/>
</dbReference>
<dbReference type="RefSeq" id="WP_048532167.1">
    <property type="nucleotide sequence ID" value="NZ_CBDCHJ010000006.1"/>
</dbReference>
<evidence type="ECO:0000313" key="1">
    <source>
        <dbReference type="EMBL" id="SEK02808.1"/>
    </source>
</evidence>
<dbReference type="Gene3D" id="3.90.1590.10">
    <property type="entry name" value="glutathione-dependent formaldehyde- activating enzyme (gfa)"/>
    <property type="match status" value="1"/>
</dbReference>
<protein>
    <submittedName>
        <fullName evidence="1">Uncharacterized protein</fullName>
    </submittedName>
</protein>
<dbReference type="InterPro" id="IPR046149">
    <property type="entry name" value="DUF6151"/>
</dbReference>
<keyword evidence="2" id="KW-1185">Reference proteome</keyword>
<dbReference type="AlphaFoldDB" id="A0A975WDQ0"/>
<comment type="caution">
    <text evidence="1">The sequence shown here is derived from an EMBL/GenBank/DDBJ whole genome shotgun (WGS) entry which is preliminary data.</text>
</comment>
<dbReference type="InterPro" id="IPR011057">
    <property type="entry name" value="Mss4-like_sf"/>
</dbReference>